<dbReference type="Proteomes" id="UP000265520">
    <property type="component" value="Unassembled WGS sequence"/>
</dbReference>
<gene>
    <name evidence="1" type="ORF">A2U01_0005226</name>
</gene>
<comment type="caution">
    <text evidence="1">The sequence shown here is derived from an EMBL/GenBank/DDBJ whole genome shotgun (WGS) entry which is preliminary data.</text>
</comment>
<sequence length="232" mass="25309">MVEGVLPRIDFLGRMPRFRFLLGLDKVLPSLRRVFLHDASRRAASSRSSSIRSNSSLSNSSFNSSSTGAFVLREGYPISTGISASIPPRNITLLAASACPFVCGCSTEVKCWVVPSLARNSWNFLYLFCPDAVGNDLRISIPYHAKGHGDDSDLSSSILLEGLSLLRNARRCVGRLYLRGSLAGMYSTRPSSTHFNKGMENPIRYNLSSSMTYEHALLLIFAASFGSDGSTP</sequence>
<protein>
    <submittedName>
        <fullName evidence="1">Uncharacterized protein</fullName>
    </submittedName>
</protein>
<evidence type="ECO:0000313" key="2">
    <source>
        <dbReference type="Proteomes" id="UP000265520"/>
    </source>
</evidence>
<organism evidence="1 2">
    <name type="scientific">Trifolium medium</name>
    <dbReference type="NCBI Taxonomy" id="97028"/>
    <lineage>
        <taxon>Eukaryota</taxon>
        <taxon>Viridiplantae</taxon>
        <taxon>Streptophyta</taxon>
        <taxon>Embryophyta</taxon>
        <taxon>Tracheophyta</taxon>
        <taxon>Spermatophyta</taxon>
        <taxon>Magnoliopsida</taxon>
        <taxon>eudicotyledons</taxon>
        <taxon>Gunneridae</taxon>
        <taxon>Pentapetalae</taxon>
        <taxon>rosids</taxon>
        <taxon>fabids</taxon>
        <taxon>Fabales</taxon>
        <taxon>Fabaceae</taxon>
        <taxon>Papilionoideae</taxon>
        <taxon>50 kb inversion clade</taxon>
        <taxon>NPAAA clade</taxon>
        <taxon>Hologalegina</taxon>
        <taxon>IRL clade</taxon>
        <taxon>Trifolieae</taxon>
        <taxon>Trifolium</taxon>
    </lineage>
</organism>
<accession>A0A392MDN1</accession>
<name>A0A392MDN1_9FABA</name>
<reference evidence="1 2" key="1">
    <citation type="journal article" date="2018" name="Front. Plant Sci.">
        <title>Red Clover (Trifolium pratense) and Zigzag Clover (T. medium) - A Picture of Genomic Similarities and Differences.</title>
        <authorList>
            <person name="Dluhosova J."/>
            <person name="Istvanek J."/>
            <person name="Nedelnik J."/>
            <person name="Repkova J."/>
        </authorList>
    </citation>
    <scope>NUCLEOTIDE SEQUENCE [LARGE SCALE GENOMIC DNA]</scope>
    <source>
        <strain evidence="2">cv. 10/8</strain>
        <tissue evidence="1">Leaf</tissue>
    </source>
</reference>
<proteinExistence type="predicted"/>
<keyword evidence="2" id="KW-1185">Reference proteome</keyword>
<dbReference type="EMBL" id="LXQA010006747">
    <property type="protein sequence ID" value="MCH84394.1"/>
    <property type="molecule type" value="Genomic_DNA"/>
</dbReference>
<evidence type="ECO:0000313" key="1">
    <source>
        <dbReference type="EMBL" id="MCH84394.1"/>
    </source>
</evidence>
<dbReference type="AlphaFoldDB" id="A0A392MDN1"/>